<gene>
    <name evidence="8" type="ORF">BCL74_2868</name>
</gene>
<dbReference type="InterPro" id="IPR053866">
    <property type="entry name" value="PhyR_sigma2"/>
</dbReference>
<protein>
    <submittedName>
        <fullName evidence="8">RNA polymerase sigma-70 factor (ECF subfamily)</fullName>
    </submittedName>
</protein>
<dbReference type="NCBIfam" id="TIGR02937">
    <property type="entry name" value="sigma70-ECF"/>
    <property type="match status" value="1"/>
</dbReference>
<keyword evidence="2" id="KW-0805">Transcription regulation</keyword>
<dbReference type="GO" id="GO:0016987">
    <property type="term" value="F:sigma factor activity"/>
    <property type="evidence" value="ECO:0007669"/>
    <property type="project" value="UniProtKB-KW"/>
</dbReference>
<evidence type="ECO:0000259" key="7">
    <source>
        <dbReference type="Pfam" id="PF22029"/>
    </source>
</evidence>
<dbReference type="Gene3D" id="1.10.10.10">
    <property type="entry name" value="Winged helix-like DNA-binding domain superfamily/Winged helix DNA-binding domain"/>
    <property type="match status" value="1"/>
</dbReference>
<evidence type="ECO:0000313" key="8">
    <source>
        <dbReference type="EMBL" id="RKQ68389.1"/>
    </source>
</evidence>
<dbReference type="InterPro" id="IPR036388">
    <property type="entry name" value="WH-like_DNA-bd_sf"/>
</dbReference>
<name>A0A420WBI4_9PROT</name>
<dbReference type="InterPro" id="IPR013325">
    <property type="entry name" value="RNA_pol_sigma_r2"/>
</dbReference>
<organism evidence="8 9">
    <name type="scientific">Oceanibaculum indicum</name>
    <dbReference type="NCBI Taxonomy" id="526216"/>
    <lineage>
        <taxon>Bacteria</taxon>
        <taxon>Pseudomonadati</taxon>
        <taxon>Pseudomonadota</taxon>
        <taxon>Alphaproteobacteria</taxon>
        <taxon>Rhodospirillales</taxon>
        <taxon>Oceanibaculaceae</taxon>
        <taxon>Oceanibaculum</taxon>
    </lineage>
</organism>
<dbReference type="PROSITE" id="PS01063">
    <property type="entry name" value="SIGMA70_ECF"/>
    <property type="match status" value="1"/>
</dbReference>
<dbReference type="Pfam" id="PF08281">
    <property type="entry name" value="Sigma70_r4_2"/>
    <property type="match status" value="1"/>
</dbReference>
<keyword evidence="3" id="KW-0731">Sigma factor</keyword>
<evidence type="ECO:0000256" key="1">
    <source>
        <dbReference type="ARBA" id="ARBA00010641"/>
    </source>
</evidence>
<keyword evidence="5" id="KW-0804">Transcription</keyword>
<feature type="domain" description="RNA polymerase sigma factor 70 region 4 type 2" evidence="6">
    <location>
        <begin position="108"/>
        <end position="159"/>
    </location>
</feature>
<keyword evidence="4" id="KW-0238">DNA-binding</keyword>
<dbReference type="InterPro" id="IPR013249">
    <property type="entry name" value="RNA_pol_sigma70_r4_t2"/>
</dbReference>
<dbReference type="InterPro" id="IPR039425">
    <property type="entry name" value="RNA_pol_sigma-70-like"/>
</dbReference>
<accession>A0A420WBI4</accession>
<comment type="similarity">
    <text evidence="1">Belongs to the sigma-70 factor family. ECF subfamily.</text>
</comment>
<dbReference type="OrthoDB" id="9803470at2"/>
<dbReference type="Gene3D" id="1.10.1740.10">
    <property type="match status" value="1"/>
</dbReference>
<dbReference type="GO" id="GO:0006352">
    <property type="term" value="P:DNA-templated transcription initiation"/>
    <property type="evidence" value="ECO:0007669"/>
    <property type="project" value="InterPro"/>
</dbReference>
<dbReference type="GO" id="GO:0003677">
    <property type="term" value="F:DNA binding"/>
    <property type="evidence" value="ECO:0007669"/>
    <property type="project" value="UniProtKB-KW"/>
</dbReference>
<dbReference type="EMBL" id="RBIG01000003">
    <property type="protein sequence ID" value="RKQ68389.1"/>
    <property type="molecule type" value="Genomic_DNA"/>
</dbReference>
<sequence length="175" mass="19400">MENARKKGVGGPELAEHVRSLRRYAIALTGDASEADDLVQESLVRALARIKEGAEVRNARTYLFSILHNLRVDLLARRTRRGAALPLEAVEHRLSRPAEQPSRLRHAELALAIDALPEQQRAVLLLVALEGASYQEVAEILSIPPGTVMSRLSRARKALRALMEESAVTNLRRMT</sequence>
<feature type="domain" description="PhyR sigma2" evidence="7">
    <location>
        <begin position="14"/>
        <end position="68"/>
    </location>
</feature>
<dbReference type="PANTHER" id="PTHR43133">
    <property type="entry name" value="RNA POLYMERASE ECF-TYPE SIGMA FACTO"/>
    <property type="match status" value="1"/>
</dbReference>
<dbReference type="InterPro" id="IPR013324">
    <property type="entry name" value="RNA_pol_sigma_r3/r4-like"/>
</dbReference>
<evidence type="ECO:0000256" key="5">
    <source>
        <dbReference type="ARBA" id="ARBA00023163"/>
    </source>
</evidence>
<dbReference type="AlphaFoldDB" id="A0A420WBI4"/>
<dbReference type="CDD" id="cd06171">
    <property type="entry name" value="Sigma70_r4"/>
    <property type="match status" value="1"/>
</dbReference>
<evidence type="ECO:0000256" key="4">
    <source>
        <dbReference type="ARBA" id="ARBA00023125"/>
    </source>
</evidence>
<dbReference type="Proteomes" id="UP000277424">
    <property type="component" value="Unassembled WGS sequence"/>
</dbReference>
<evidence type="ECO:0000256" key="3">
    <source>
        <dbReference type="ARBA" id="ARBA00023082"/>
    </source>
</evidence>
<dbReference type="SUPFAM" id="SSF88946">
    <property type="entry name" value="Sigma2 domain of RNA polymerase sigma factors"/>
    <property type="match status" value="1"/>
</dbReference>
<evidence type="ECO:0000259" key="6">
    <source>
        <dbReference type="Pfam" id="PF08281"/>
    </source>
</evidence>
<dbReference type="SUPFAM" id="SSF88659">
    <property type="entry name" value="Sigma3 and sigma4 domains of RNA polymerase sigma factors"/>
    <property type="match status" value="1"/>
</dbReference>
<dbReference type="PANTHER" id="PTHR43133:SF25">
    <property type="entry name" value="RNA POLYMERASE SIGMA FACTOR RFAY-RELATED"/>
    <property type="match status" value="1"/>
</dbReference>
<evidence type="ECO:0000256" key="2">
    <source>
        <dbReference type="ARBA" id="ARBA00023015"/>
    </source>
</evidence>
<proteinExistence type="inferred from homology"/>
<reference evidence="8 9" key="1">
    <citation type="submission" date="2018-10" db="EMBL/GenBank/DDBJ databases">
        <title>Comparative analysis of microorganisms from saline springs in Andes Mountain Range, Colombia.</title>
        <authorList>
            <person name="Rubin E."/>
        </authorList>
    </citation>
    <scope>NUCLEOTIDE SEQUENCE [LARGE SCALE GENOMIC DNA]</scope>
    <source>
        <strain evidence="8 9">USBA 36</strain>
    </source>
</reference>
<comment type="caution">
    <text evidence="8">The sequence shown here is derived from an EMBL/GenBank/DDBJ whole genome shotgun (WGS) entry which is preliminary data.</text>
</comment>
<dbReference type="InterPro" id="IPR000838">
    <property type="entry name" value="RNA_pol_sigma70_ECF_CS"/>
</dbReference>
<dbReference type="Pfam" id="PF22029">
    <property type="entry name" value="PhyR_sigma2"/>
    <property type="match status" value="1"/>
</dbReference>
<evidence type="ECO:0000313" key="9">
    <source>
        <dbReference type="Proteomes" id="UP000277424"/>
    </source>
</evidence>
<dbReference type="InterPro" id="IPR014284">
    <property type="entry name" value="RNA_pol_sigma-70_dom"/>
</dbReference>